<dbReference type="Pfam" id="PF13966">
    <property type="entry name" value="zf-RVT"/>
    <property type="match status" value="1"/>
</dbReference>
<feature type="domain" description="Reverse transcriptase" evidence="1">
    <location>
        <begin position="31"/>
        <end position="308"/>
    </location>
</feature>
<dbReference type="CDD" id="cd01650">
    <property type="entry name" value="RT_nLTR_like"/>
    <property type="match status" value="1"/>
</dbReference>
<evidence type="ECO:0000313" key="2">
    <source>
        <dbReference type="EMBL" id="GJT98489.1"/>
    </source>
</evidence>
<dbReference type="PANTHER" id="PTHR33116:SF77">
    <property type="entry name" value="RNA-DIRECTED DNA POLYMERASE"/>
    <property type="match status" value="1"/>
</dbReference>
<reference evidence="2" key="1">
    <citation type="journal article" date="2022" name="Int. J. Mol. Sci.">
        <title>Draft Genome of Tanacetum Coccineum: Genomic Comparison of Closely Related Tanacetum-Family Plants.</title>
        <authorList>
            <person name="Yamashiro T."/>
            <person name="Shiraishi A."/>
            <person name="Nakayama K."/>
            <person name="Satake H."/>
        </authorList>
    </citation>
    <scope>NUCLEOTIDE SEQUENCE</scope>
</reference>
<comment type="caution">
    <text evidence="2">The sequence shown here is derived from an EMBL/GenBank/DDBJ whole genome shotgun (WGS) entry which is preliminary data.</text>
</comment>
<dbReference type="Proteomes" id="UP001151760">
    <property type="component" value="Unassembled WGS sequence"/>
</dbReference>
<evidence type="ECO:0000313" key="3">
    <source>
        <dbReference type="Proteomes" id="UP001151760"/>
    </source>
</evidence>
<name>A0ABQ5IFN0_9ASTR</name>
<keyword evidence="3" id="KW-1185">Reference proteome</keyword>
<keyword evidence="2" id="KW-0808">Transferase</keyword>
<dbReference type="EMBL" id="BQNB010020680">
    <property type="protein sequence ID" value="GJT98489.1"/>
    <property type="molecule type" value="Genomic_DNA"/>
</dbReference>
<dbReference type="Gene3D" id="3.40.50.720">
    <property type="entry name" value="NAD(P)-binding Rossmann-like Domain"/>
    <property type="match status" value="1"/>
</dbReference>
<sequence length="749" mass="83889">MRSYPNISAPAALLSHFWDLIGSDLYAAVNCFFDSGSFPRGYNSSFIALIPKVIDAKFVTDFRPISLIGSVYKVVTKILANRLSMVISDLISNTQSAFVKNRKILDGPFILNEALAWCKRKKKQALMFKVDFAKAYDSVRWDFLLDALHAFGFGSRWCSWIRGIFSSNMASILVNGSPTSEFLISCGLKQGDPLAPLLFILVMETLHISVSRAVHDGVFKGLQIHNLMVLSHLFYADDVVFVGAWSDDRLANLVRILQCFQLASGLKINMQKSQVLGVGVPLDVVNHGASTIRCTNMNSPFKYLGVTAKTLSIGGRLTLLKYVLGAVPLYTMSIYKAPKGVLHEMEMIRNKFFIGADSTVRKINWVAWDKVLASKIHGGLGVSSYYALNRALLLKWVWRFISQDGSLWSRVISAIYGSSIESHAPNFSSCWNSILREVHTLASKGFNFLSHCKIRVGNGLNTRFWLDTWISDLPLSIRFPRIFALERTKAVSVAVKRGASSLNVSFRRQVRDGVESHQWSELNSLLGSFIFSPSSDRWSCDLNGEGMFRVKDIRLVLDDLFLPSSNEATRWVKYVPIKVNVFAWRARLDRLPTRDNLAKRGAIMDSSLCPICGLFPEKAQHLFFGCELARSIALRICHWWNLNWTEISSFAEWNSWFASIRMSGKLKMLFEGSLHPAAGYHVAARNELMEMTVLLSTALMTSLMEKGVGMIKVARGGVIDKDALIKALDDGIVAQERVVTKLVKLLLES</sequence>
<keyword evidence="2" id="KW-0548">Nucleotidyltransferase</keyword>
<dbReference type="Pfam" id="PF00078">
    <property type="entry name" value="RVT_1"/>
    <property type="match status" value="1"/>
</dbReference>
<dbReference type="InterPro" id="IPR000477">
    <property type="entry name" value="RT_dom"/>
</dbReference>
<evidence type="ECO:0000259" key="1">
    <source>
        <dbReference type="PROSITE" id="PS50878"/>
    </source>
</evidence>
<keyword evidence="2" id="KW-0695">RNA-directed DNA polymerase</keyword>
<dbReference type="PROSITE" id="PS50878">
    <property type="entry name" value="RT_POL"/>
    <property type="match status" value="1"/>
</dbReference>
<reference evidence="2" key="2">
    <citation type="submission" date="2022-01" db="EMBL/GenBank/DDBJ databases">
        <authorList>
            <person name="Yamashiro T."/>
            <person name="Shiraishi A."/>
            <person name="Satake H."/>
            <person name="Nakayama K."/>
        </authorList>
    </citation>
    <scope>NUCLEOTIDE SEQUENCE</scope>
</reference>
<organism evidence="2 3">
    <name type="scientific">Tanacetum coccineum</name>
    <dbReference type="NCBI Taxonomy" id="301880"/>
    <lineage>
        <taxon>Eukaryota</taxon>
        <taxon>Viridiplantae</taxon>
        <taxon>Streptophyta</taxon>
        <taxon>Embryophyta</taxon>
        <taxon>Tracheophyta</taxon>
        <taxon>Spermatophyta</taxon>
        <taxon>Magnoliopsida</taxon>
        <taxon>eudicotyledons</taxon>
        <taxon>Gunneridae</taxon>
        <taxon>Pentapetalae</taxon>
        <taxon>asterids</taxon>
        <taxon>campanulids</taxon>
        <taxon>Asterales</taxon>
        <taxon>Asteraceae</taxon>
        <taxon>Asteroideae</taxon>
        <taxon>Anthemideae</taxon>
        <taxon>Anthemidinae</taxon>
        <taxon>Tanacetum</taxon>
    </lineage>
</organism>
<proteinExistence type="predicted"/>
<accession>A0ABQ5IFN0</accession>
<dbReference type="PANTHER" id="PTHR33116">
    <property type="entry name" value="REVERSE TRANSCRIPTASE ZINC-BINDING DOMAIN-CONTAINING PROTEIN-RELATED-RELATED"/>
    <property type="match status" value="1"/>
</dbReference>
<dbReference type="InterPro" id="IPR026960">
    <property type="entry name" value="RVT-Znf"/>
</dbReference>
<dbReference type="GO" id="GO:0003964">
    <property type="term" value="F:RNA-directed DNA polymerase activity"/>
    <property type="evidence" value="ECO:0007669"/>
    <property type="project" value="UniProtKB-KW"/>
</dbReference>
<gene>
    <name evidence="2" type="ORF">Tco_1094007</name>
</gene>
<protein>
    <submittedName>
        <fullName evidence="2">RNA-directed DNA polymerase, eukaryota</fullName>
    </submittedName>
</protein>